<evidence type="ECO:0000256" key="3">
    <source>
        <dbReference type="ARBA" id="ARBA00022692"/>
    </source>
</evidence>
<feature type="transmembrane region" description="Helical" evidence="8">
    <location>
        <begin position="396"/>
        <end position="417"/>
    </location>
</feature>
<dbReference type="InterPro" id="IPR020846">
    <property type="entry name" value="MFS_dom"/>
</dbReference>
<feature type="transmembrane region" description="Helical" evidence="8">
    <location>
        <begin position="533"/>
        <end position="558"/>
    </location>
</feature>
<feature type="transmembrane region" description="Helical" evidence="8">
    <location>
        <begin position="570"/>
        <end position="590"/>
    </location>
</feature>
<dbReference type="PANTHER" id="PTHR43791:SF63">
    <property type="entry name" value="HIGH AFFINITY CYSTEINE TRANSPORTER"/>
    <property type="match status" value="1"/>
</dbReference>
<accession>A0A2U3EKG3</accession>
<feature type="compositionally biased region" description="Low complexity" evidence="7">
    <location>
        <begin position="200"/>
        <end position="211"/>
    </location>
</feature>
<feature type="transmembrane region" description="Helical" evidence="8">
    <location>
        <begin position="624"/>
        <end position="648"/>
    </location>
</feature>
<evidence type="ECO:0000256" key="1">
    <source>
        <dbReference type="ARBA" id="ARBA00004141"/>
    </source>
</evidence>
<dbReference type="PANTHER" id="PTHR43791">
    <property type="entry name" value="PERMEASE-RELATED"/>
    <property type="match status" value="1"/>
</dbReference>
<feature type="compositionally biased region" description="Basic and acidic residues" evidence="7">
    <location>
        <begin position="731"/>
        <end position="751"/>
    </location>
</feature>
<evidence type="ECO:0000256" key="6">
    <source>
        <dbReference type="ARBA" id="ARBA00037968"/>
    </source>
</evidence>
<name>A0A2U3EKG3_PURLI</name>
<comment type="caution">
    <text evidence="10">The sequence shown here is derived from an EMBL/GenBank/DDBJ whole genome shotgun (WGS) entry which is preliminary data.</text>
</comment>
<dbReference type="InterPro" id="IPR011701">
    <property type="entry name" value="MFS"/>
</dbReference>
<dbReference type="AlphaFoldDB" id="A0A2U3EKG3"/>
<feature type="transmembrane region" description="Helical" evidence="8">
    <location>
        <begin position="465"/>
        <end position="485"/>
    </location>
</feature>
<evidence type="ECO:0000256" key="7">
    <source>
        <dbReference type="SAM" id="MobiDB-lite"/>
    </source>
</evidence>
<dbReference type="Pfam" id="PF07690">
    <property type="entry name" value="MFS_1"/>
    <property type="match status" value="1"/>
</dbReference>
<keyword evidence="2" id="KW-0813">Transport</keyword>
<dbReference type="GO" id="GO:0033229">
    <property type="term" value="F:cysteine transmembrane transporter activity"/>
    <property type="evidence" value="ECO:0007669"/>
    <property type="project" value="TreeGrafter"/>
</dbReference>
<dbReference type="FunFam" id="1.20.1250.20:FF:000064">
    <property type="entry name" value="MFS allantoate transporter"/>
    <property type="match status" value="1"/>
</dbReference>
<comment type="subcellular location">
    <subcellularLocation>
        <location evidence="1">Membrane</location>
        <topology evidence="1">Multi-pass membrane protein</topology>
    </subcellularLocation>
</comment>
<feature type="region of interest" description="Disordered" evidence="7">
    <location>
        <begin position="724"/>
        <end position="751"/>
    </location>
</feature>
<feature type="transmembrane region" description="Helical" evidence="8">
    <location>
        <begin position="692"/>
        <end position="713"/>
    </location>
</feature>
<comment type="similarity">
    <text evidence="6">Belongs to the major facilitator superfamily. Allantoate permease family.</text>
</comment>
<evidence type="ECO:0000313" key="11">
    <source>
        <dbReference type="Proteomes" id="UP000245956"/>
    </source>
</evidence>
<reference evidence="10 11" key="1">
    <citation type="journal article" date="2016" name="Front. Microbiol.">
        <title>Genome and transcriptome sequences reveal the specific parasitism of the nematophagous Purpureocillium lilacinum 36-1.</title>
        <authorList>
            <person name="Xie J."/>
            <person name="Li S."/>
            <person name="Mo C."/>
            <person name="Xiao X."/>
            <person name="Peng D."/>
            <person name="Wang G."/>
            <person name="Xiao Y."/>
        </authorList>
    </citation>
    <scope>NUCLEOTIDE SEQUENCE [LARGE SCALE GENOMIC DNA]</scope>
    <source>
        <strain evidence="10 11">36-1</strain>
    </source>
</reference>
<evidence type="ECO:0000256" key="5">
    <source>
        <dbReference type="ARBA" id="ARBA00023136"/>
    </source>
</evidence>
<dbReference type="PROSITE" id="PS50850">
    <property type="entry name" value="MFS"/>
    <property type="match status" value="1"/>
</dbReference>
<evidence type="ECO:0000256" key="8">
    <source>
        <dbReference type="SAM" id="Phobius"/>
    </source>
</evidence>
<sequence>MYDASYRLISWYDNRCGAWTRRQQADWPSHGRRAWPLPLTGSSNPVATATEALQTSMWCPQTALDVNATNVLCCGAARQSGRTGQPSDRTPSCAGRGAMTTFMHDLCLAYHMHEATVICQYLARQHRLPGWSFPSIHEPVLSGLSGTSDRKKKRVCRNNRGQLGWGAGLGGRSPEQVPGLGPRGRVRPHLPRSDTPAPVSGSGRRGSSLSARRGRARRGPNAVETVARGGGDADRDRPWTRFGQTERVIADLGAMGKEISPVEERSIDDLSDGVDRETAAYAAREAVVIDDETNKRLFWAINKHVLPFMLGTYFCQTLDKGTMGFASIMGIIPDAGLEGNKFNWVGTVLYMGALVGEYPTNFLIQKLPVGKYLAFNVGCWGAVVACSAAANNFPSLMVVRFLLGLFESVVQPAFIVITSMWYTKQEQMILVSLWYSMMGIQLMLGGMIAYGVSHYNGALMKSWQLLFMVLGLATVVWAACLAKWLPDSPMKAKCFNEDEKRLMVERVRANETGIQNRKYKKPQIKEALTDPVVWCYILLQLTSTLIIGGLSTFSNLIIKSFGFTYLQTQLLNIAQGAVTIGVMVGGAWTATVTRQTAFVMHGWSVPAIIGTAVIYSIAPTHDTRIGLLIAFYCTQFFLAQGNLIFSLISRNIAGQTKKSTTLALTFIGWAVGNMTAPQIFQASDAPRYRKGFTAHFCLYVIFNGILATLRVLLVRRNAAKRAAHVGSDADNDGRPLAEGEGEGKGKGQGKEHISHSNAFADLTDIQNPDFREAAAEHWKSILDYRLRYWGFMKLVKASVCGFAAMKGRV</sequence>
<evidence type="ECO:0000256" key="4">
    <source>
        <dbReference type="ARBA" id="ARBA00022989"/>
    </source>
</evidence>
<gene>
    <name evidence="10" type="ORF">PCL_08286</name>
</gene>
<feature type="transmembrane region" description="Helical" evidence="8">
    <location>
        <begin position="597"/>
        <end position="618"/>
    </location>
</feature>
<proteinExistence type="inferred from homology"/>
<feature type="domain" description="Major facilitator superfamily (MFS) profile" evidence="9">
    <location>
        <begin position="305"/>
        <end position="721"/>
    </location>
</feature>
<feature type="transmembrane region" description="Helical" evidence="8">
    <location>
        <begin position="429"/>
        <end position="453"/>
    </location>
</feature>
<evidence type="ECO:0000256" key="2">
    <source>
        <dbReference type="ARBA" id="ARBA00022448"/>
    </source>
</evidence>
<dbReference type="SUPFAM" id="SSF103473">
    <property type="entry name" value="MFS general substrate transporter"/>
    <property type="match status" value="1"/>
</dbReference>
<keyword evidence="3 8" id="KW-0812">Transmembrane</keyword>
<feature type="transmembrane region" description="Helical" evidence="8">
    <location>
        <begin position="372"/>
        <end position="390"/>
    </location>
</feature>
<keyword evidence="4 8" id="KW-1133">Transmembrane helix</keyword>
<evidence type="ECO:0000313" key="10">
    <source>
        <dbReference type="EMBL" id="PWI74972.1"/>
    </source>
</evidence>
<dbReference type="Proteomes" id="UP000245956">
    <property type="component" value="Unassembled WGS sequence"/>
</dbReference>
<feature type="transmembrane region" description="Helical" evidence="8">
    <location>
        <begin position="660"/>
        <end position="680"/>
    </location>
</feature>
<dbReference type="Gene3D" id="1.20.1250.20">
    <property type="entry name" value="MFS general substrate transporter like domains"/>
    <property type="match status" value="1"/>
</dbReference>
<feature type="region of interest" description="Disordered" evidence="7">
    <location>
        <begin position="164"/>
        <end position="238"/>
    </location>
</feature>
<organism evidence="10 11">
    <name type="scientific">Purpureocillium lilacinum</name>
    <name type="common">Paecilomyces lilacinus</name>
    <dbReference type="NCBI Taxonomy" id="33203"/>
    <lineage>
        <taxon>Eukaryota</taxon>
        <taxon>Fungi</taxon>
        <taxon>Dikarya</taxon>
        <taxon>Ascomycota</taxon>
        <taxon>Pezizomycotina</taxon>
        <taxon>Sordariomycetes</taxon>
        <taxon>Hypocreomycetidae</taxon>
        <taxon>Hypocreales</taxon>
        <taxon>Ophiocordycipitaceae</taxon>
        <taxon>Purpureocillium</taxon>
    </lineage>
</organism>
<dbReference type="GO" id="GO:0016020">
    <property type="term" value="C:membrane"/>
    <property type="evidence" value="ECO:0007669"/>
    <property type="project" value="UniProtKB-SubCell"/>
</dbReference>
<evidence type="ECO:0000259" key="9">
    <source>
        <dbReference type="PROSITE" id="PS50850"/>
    </source>
</evidence>
<dbReference type="EMBL" id="LCWV01000003">
    <property type="protein sequence ID" value="PWI74972.1"/>
    <property type="molecule type" value="Genomic_DNA"/>
</dbReference>
<protein>
    <submittedName>
        <fullName evidence="10">Major facilitator superfamily transporter</fullName>
    </submittedName>
</protein>
<dbReference type="InterPro" id="IPR036259">
    <property type="entry name" value="MFS_trans_sf"/>
</dbReference>
<keyword evidence="5 8" id="KW-0472">Membrane</keyword>